<name>A0AAP0BXT9_9ASPA</name>
<dbReference type="AlphaFoldDB" id="A0AAP0BXT9"/>
<protein>
    <submittedName>
        <fullName evidence="2">Uncharacterized protein</fullName>
    </submittedName>
</protein>
<organism evidence="2 3">
    <name type="scientific">Platanthera zijinensis</name>
    <dbReference type="NCBI Taxonomy" id="2320716"/>
    <lineage>
        <taxon>Eukaryota</taxon>
        <taxon>Viridiplantae</taxon>
        <taxon>Streptophyta</taxon>
        <taxon>Embryophyta</taxon>
        <taxon>Tracheophyta</taxon>
        <taxon>Spermatophyta</taxon>
        <taxon>Magnoliopsida</taxon>
        <taxon>Liliopsida</taxon>
        <taxon>Asparagales</taxon>
        <taxon>Orchidaceae</taxon>
        <taxon>Orchidoideae</taxon>
        <taxon>Orchideae</taxon>
        <taxon>Orchidinae</taxon>
        <taxon>Platanthera</taxon>
    </lineage>
</organism>
<comment type="caution">
    <text evidence="2">The sequence shown here is derived from an EMBL/GenBank/DDBJ whole genome shotgun (WGS) entry which is preliminary data.</text>
</comment>
<sequence length="161" mass="17392">MPPPPARCSGGRKQFSAGKSRREDSWLEAPLSSRLYLTNRASSQPILLKQRPLLISRFQIEAGVSSDFLLPDSRSGCFHFLISRSDIPGLQVRDLKRGRSSGGGVVDIWDREVGNLAPRSFAHVFGASEAKSAMAEEEASDLGKVTSELANAAYEASEGGI</sequence>
<reference evidence="2 3" key="1">
    <citation type="journal article" date="2022" name="Nat. Plants">
        <title>Genomes of leafy and leafless Platanthera orchids illuminate the evolution of mycoheterotrophy.</title>
        <authorList>
            <person name="Li M.H."/>
            <person name="Liu K.W."/>
            <person name="Li Z."/>
            <person name="Lu H.C."/>
            <person name="Ye Q.L."/>
            <person name="Zhang D."/>
            <person name="Wang J.Y."/>
            <person name="Li Y.F."/>
            <person name="Zhong Z.M."/>
            <person name="Liu X."/>
            <person name="Yu X."/>
            <person name="Liu D.K."/>
            <person name="Tu X.D."/>
            <person name="Liu B."/>
            <person name="Hao Y."/>
            <person name="Liao X.Y."/>
            <person name="Jiang Y.T."/>
            <person name="Sun W.H."/>
            <person name="Chen J."/>
            <person name="Chen Y.Q."/>
            <person name="Ai Y."/>
            <person name="Zhai J.W."/>
            <person name="Wu S.S."/>
            <person name="Zhou Z."/>
            <person name="Hsiao Y.Y."/>
            <person name="Wu W.L."/>
            <person name="Chen Y.Y."/>
            <person name="Lin Y.F."/>
            <person name="Hsu J.L."/>
            <person name="Li C.Y."/>
            <person name="Wang Z.W."/>
            <person name="Zhao X."/>
            <person name="Zhong W.Y."/>
            <person name="Ma X.K."/>
            <person name="Ma L."/>
            <person name="Huang J."/>
            <person name="Chen G.Z."/>
            <person name="Huang M.Z."/>
            <person name="Huang L."/>
            <person name="Peng D.H."/>
            <person name="Luo Y.B."/>
            <person name="Zou S.Q."/>
            <person name="Chen S.P."/>
            <person name="Lan S."/>
            <person name="Tsai W.C."/>
            <person name="Van de Peer Y."/>
            <person name="Liu Z.J."/>
        </authorList>
    </citation>
    <scope>NUCLEOTIDE SEQUENCE [LARGE SCALE GENOMIC DNA]</scope>
    <source>
        <strain evidence="2">Lor287</strain>
    </source>
</reference>
<evidence type="ECO:0000313" key="3">
    <source>
        <dbReference type="Proteomes" id="UP001418222"/>
    </source>
</evidence>
<keyword evidence="3" id="KW-1185">Reference proteome</keyword>
<dbReference type="EMBL" id="JBBWWQ010000003">
    <property type="protein sequence ID" value="KAK8951695.1"/>
    <property type="molecule type" value="Genomic_DNA"/>
</dbReference>
<feature type="region of interest" description="Disordered" evidence="1">
    <location>
        <begin position="1"/>
        <end position="21"/>
    </location>
</feature>
<gene>
    <name evidence="2" type="ORF">KSP39_PZI003680</name>
</gene>
<evidence type="ECO:0000256" key="1">
    <source>
        <dbReference type="SAM" id="MobiDB-lite"/>
    </source>
</evidence>
<proteinExistence type="predicted"/>
<dbReference type="Proteomes" id="UP001418222">
    <property type="component" value="Unassembled WGS sequence"/>
</dbReference>
<accession>A0AAP0BXT9</accession>
<evidence type="ECO:0000313" key="2">
    <source>
        <dbReference type="EMBL" id="KAK8951695.1"/>
    </source>
</evidence>